<dbReference type="EMBL" id="CZQC01000014">
    <property type="protein sequence ID" value="CUS40434.1"/>
    <property type="molecule type" value="Genomic_DNA"/>
</dbReference>
<organism evidence="2">
    <name type="scientific">hydrothermal vent metagenome</name>
    <dbReference type="NCBI Taxonomy" id="652676"/>
    <lineage>
        <taxon>unclassified sequences</taxon>
        <taxon>metagenomes</taxon>
        <taxon>ecological metagenomes</taxon>
    </lineage>
</organism>
<gene>
    <name evidence="2" type="ORF">MGWOODY_Tha568</name>
</gene>
<evidence type="ECO:0000313" key="2">
    <source>
        <dbReference type="EMBL" id="CUS40434.1"/>
    </source>
</evidence>
<protein>
    <submittedName>
        <fullName evidence="2">Uncharacterized protein</fullName>
    </submittedName>
</protein>
<name>A0A160TBW4_9ZZZZ</name>
<accession>A0A160TBW4</accession>
<proteinExistence type="predicted"/>
<dbReference type="AlphaFoldDB" id="A0A160TBW4"/>
<sequence length="149" mass="15837">MNLRPLFPLLAAAAAISAVLWLTVPDKSVVAIQSAPVEPLVNPASSSPASARTPSVIAAQQPSVAQSKKEHSHLDDDSGALPEHLQTYINERRLPASELTPVPNGQGGFSLPARRQWEVVTMAVINPDGSMSTVERQIQPHGQVEVPAQ</sequence>
<feature type="region of interest" description="Disordered" evidence="1">
    <location>
        <begin position="40"/>
        <end position="83"/>
    </location>
</feature>
<reference evidence="2" key="1">
    <citation type="submission" date="2015-10" db="EMBL/GenBank/DDBJ databases">
        <authorList>
            <person name="Gilbert D.G."/>
        </authorList>
    </citation>
    <scope>NUCLEOTIDE SEQUENCE</scope>
</reference>
<evidence type="ECO:0000256" key="1">
    <source>
        <dbReference type="SAM" id="MobiDB-lite"/>
    </source>
</evidence>
<feature type="compositionally biased region" description="Low complexity" evidence="1">
    <location>
        <begin position="43"/>
        <end position="55"/>
    </location>
</feature>
<feature type="compositionally biased region" description="Basic and acidic residues" evidence="1">
    <location>
        <begin position="67"/>
        <end position="76"/>
    </location>
</feature>